<feature type="region of interest" description="Disordered" evidence="1">
    <location>
        <begin position="362"/>
        <end position="414"/>
    </location>
</feature>
<feature type="region of interest" description="Disordered" evidence="1">
    <location>
        <begin position="749"/>
        <end position="804"/>
    </location>
</feature>
<evidence type="ECO:0000313" key="2">
    <source>
        <dbReference type="EMBL" id="TEB19266.1"/>
    </source>
</evidence>
<gene>
    <name evidence="2" type="ORF">FA13DRAFT_1719020</name>
</gene>
<feature type="compositionally biased region" description="Low complexity" evidence="1">
    <location>
        <begin position="219"/>
        <end position="233"/>
    </location>
</feature>
<proteinExistence type="predicted"/>
<comment type="caution">
    <text evidence="2">The sequence shown here is derived from an EMBL/GenBank/DDBJ whole genome shotgun (WGS) entry which is preliminary data.</text>
</comment>
<reference evidence="2 3" key="1">
    <citation type="journal article" date="2019" name="Nat. Ecol. Evol.">
        <title>Megaphylogeny resolves global patterns of mushroom evolution.</title>
        <authorList>
            <person name="Varga T."/>
            <person name="Krizsan K."/>
            <person name="Foldi C."/>
            <person name="Dima B."/>
            <person name="Sanchez-Garcia M."/>
            <person name="Sanchez-Ramirez S."/>
            <person name="Szollosi G.J."/>
            <person name="Szarkandi J.G."/>
            <person name="Papp V."/>
            <person name="Albert L."/>
            <person name="Andreopoulos W."/>
            <person name="Angelini C."/>
            <person name="Antonin V."/>
            <person name="Barry K.W."/>
            <person name="Bougher N.L."/>
            <person name="Buchanan P."/>
            <person name="Buyck B."/>
            <person name="Bense V."/>
            <person name="Catcheside P."/>
            <person name="Chovatia M."/>
            <person name="Cooper J."/>
            <person name="Damon W."/>
            <person name="Desjardin D."/>
            <person name="Finy P."/>
            <person name="Geml J."/>
            <person name="Haridas S."/>
            <person name="Hughes K."/>
            <person name="Justo A."/>
            <person name="Karasinski D."/>
            <person name="Kautmanova I."/>
            <person name="Kiss B."/>
            <person name="Kocsube S."/>
            <person name="Kotiranta H."/>
            <person name="LaButti K.M."/>
            <person name="Lechner B.E."/>
            <person name="Liimatainen K."/>
            <person name="Lipzen A."/>
            <person name="Lukacs Z."/>
            <person name="Mihaltcheva S."/>
            <person name="Morgado L.N."/>
            <person name="Niskanen T."/>
            <person name="Noordeloos M.E."/>
            <person name="Ohm R.A."/>
            <person name="Ortiz-Santana B."/>
            <person name="Ovrebo C."/>
            <person name="Racz N."/>
            <person name="Riley R."/>
            <person name="Savchenko A."/>
            <person name="Shiryaev A."/>
            <person name="Soop K."/>
            <person name="Spirin V."/>
            <person name="Szebenyi C."/>
            <person name="Tomsovsky M."/>
            <person name="Tulloss R.E."/>
            <person name="Uehling J."/>
            <person name="Grigoriev I.V."/>
            <person name="Vagvolgyi C."/>
            <person name="Papp T."/>
            <person name="Martin F.M."/>
            <person name="Miettinen O."/>
            <person name="Hibbett D.S."/>
            <person name="Nagy L.G."/>
        </authorList>
    </citation>
    <scope>NUCLEOTIDE SEQUENCE [LARGE SCALE GENOMIC DNA]</scope>
    <source>
        <strain evidence="2 3">FP101781</strain>
    </source>
</reference>
<accession>A0A4Y7SCF8</accession>
<organism evidence="2 3">
    <name type="scientific">Coprinellus micaceus</name>
    <name type="common">Glistening ink-cap mushroom</name>
    <name type="synonym">Coprinus micaceus</name>
    <dbReference type="NCBI Taxonomy" id="71717"/>
    <lineage>
        <taxon>Eukaryota</taxon>
        <taxon>Fungi</taxon>
        <taxon>Dikarya</taxon>
        <taxon>Basidiomycota</taxon>
        <taxon>Agaricomycotina</taxon>
        <taxon>Agaricomycetes</taxon>
        <taxon>Agaricomycetidae</taxon>
        <taxon>Agaricales</taxon>
        <taxon>Agaricineae</taxon>
        <taxon>Psathyrellaceae</taxon>
        <taxon>Coprinellus</taxon>
    </lineage>
</organism>
<feature type="region of interest" description="Disordered" evidence="1">
    <location>
        <begin position="219"/>
        <end position="255"/>
    </location>
</feature>
<protein>
    <submittedName>
        <fullName evidence="2">Uncharacterized protein</fullName>
    </submittedName>
</protein>
<dbReference type="AlphaFoldDB" id="A0A4Y7SCF8"/>
<keyword evidence="3" id="KW-1185">Reference proteome</keyword>
<feature type="region of interest" description="Disordered" evidence="1">
    <location>
        <begin position="1"/>
        <end position="37"/>
    </location>
</feature>
<sequence>MPTFKASQPREGRSEVAEPENNSHGTARASDESDDRSTIRVIPPVASGWLFHKLQDWITTYDSPPLLPSTISSVKIIVQLHSITENICIPFLDRHADKLGEACDLGADALALLLVSLYDEGAVAVRGRPAPHPIILAGVMSMVVYGRDYERRSTLRTQRPPSDPPVHEIWRTVRKPRKRWGSAVDRALGALSGQSYTEVLGQMVQDSLALAHGMRKMSSKSGSAFTSSTTSPWFSPPFSSPPSGSATPAEELVSSPGSASLVCPTTLNSGCANFVAGNTAPVVNILPNAAPIVNIVTHSAPVVHSGGTNTSSQPVVGPVVNATSVGHAEGVHCPAPTTNYNAGVFVRASTAVDGNTLYPNHGTARLLSSPPISEGSDTNDGANGSVAVADGDNQGGMHGQVSNNGEGGEGDGGAVAMSPGDATKRGFKIQRDGNVWFRSCPQHADELHEDLFWKKTIANSLPGNTRNASAQSVRGLDIHVVGHVTQRLDPFDASDASLIGNRRLPLPHLDFVPNPIYSPNSSSLGLCNQIIGGPQWRDGHGDGGYDCLCLGCHHLSETEEIFKNVATVIGVYKVADYRQKKLASDSHATPEQKRQAKRSLEEAVEALRDVVDDIDTLPPASKQQLVVLFQDMKSSGLPHALTNPSSFSSPTLNMLALPRLEALVFTLHRAPVRGSSRFQFPLWEVDGPLFIFIHVPSGCPDHHGDIGFPTLLVYLIPSFSTSPFSTETVYQFEEVGAYYRDYDYQLREKTPLTRRPSPPDVVPDVDSLNPVPRRRPGRGGLSGSSVQASRPKGPGACLGEDPQPVSSTLTREGCYAADEAPCGRDEKVPIRRGVQTFVGHIHLHDMQIFVKTSPGPYSTRRADLRRAHPSPRHADLRQDFTRSLFDTACRASSGTSISTTCRSSSRLHPVPIRHGVQSFVGHIHLHDMQIFVKTSPGPYSTRRADLRRAHPSSRHADLRQDFTRSLFDAACRPSSGTSISTTCRSSSRLHQVPIRHGVQTFVGHIHLHDMQIFVKTSPGPYSTRRADLRRAHPSSRHADLRQDFTRSLFDAACRPSSGTSIFTTCRSSSRLHQVPIRHGVQIFVKALQGRYSASSIPTAHRS</sequence>
<dbReference type="EMBL" id="QPFP01000201">
    <property type="protein sequence ID" value="TEB19266.1"/>
    <property type="molecule type" value="Genomic_DNA"/>
</dbReference>
<name>A0A4Y7SCF8_COPMI</name>
<dbReference type="Proteomes" id="UP000298030">
    <property type="component" value="Unassembled WGS sequence"/>
</dbReference>
<feature type="compositionally biased region" description="Low complexity" evidence="1">
    <location>
        <begin position="762"/>
        <end position="771"/>
    </location>
</feature>
<evidence type="ECO:0000256" key="1">
    <source>
        <dbReference type="SAM" id="MobiDB-lite"/>
    </source>
</evidence>
<evidence type="ECO:0000313" key="3">
    <source>
        <dbReference type="Proteomes" id="UP000298030"/>
    </source>
</evidence>